<comment type="caution">
    <text evidence="1">The sequence shown here is derived from an EMBL/GenBank/DDBJ whole genome shotgun (WGS) entry which is preliminary data.</text>
</comment>
<dbReference type="AlphaFoldDB" id="A0A8X6NU83"/>
<gene>
    <name evidence="1" type="ORF">NPIL_368851</name>
</gene>
<protein>
    <submittedName>
        <fullName evidence="1">Uncharacterized protein</fullName>
    </submittedName>
</protein>
<accession>A0A8X6NU83</accession>
<evidence type="ECO:0000313" key="1">
    <source>
        <dbReference type="EMBL" id="GFT34472.1"/>
    </source>
</evidence>
<organism evidence="1 2">
    <name type="scientific">Nephila pilipes</name>
    <name type="common">Giant wood spider</name>
    <name type="synonym">Nephila maculata</name>
    <dbReference type="NCBI Taxonomy" id="299642"/>
    <lineage>
        <taxon>Eukaryota</taxon>
        <taxon>Metazoa</taxon>
        <taxon>Ecdysozoa</taxon>
        <taxon>Arthropoda</taxon>
        <taxon>Chelicerata</taxon>
        <taxon>Arachnida</taxon>
        <taxon>Araneae</taxon>
        <taxon>Araneomorphae</taxon>
        <taxon>Entelegynae</taxon>
        <taxon>Araneoidea</taxon>
        <taxon>Nephilidae</taxon>
        <taxon>Nephila</taxon>
    </lineage>
</organism>
<reference evidence="1" key="1">
    <citation type="submission" date="2020-08" db="EMBL/GenBank/DDBJ databases">
        <title>Multicomponent nature underlies the extraordinary mechanical properties of spider dragline silk.</title>
        <authorList>
            <person name="Kono N."/>
            <person name="Nakamura H."/>
            <person name="Mori M."/>
            <person name="Yoshida Y."/>
            <person name="Ohtoshi R."/>
            <person name="Malay A.D."/>
            <person name="Moran D.A.P."/>
            <person name="Tomita M."/>
            <person name="Numata K."/>
            <person name="Arakawa K."/>
        </authorList>
    </citation>
    <scope>NUCLEOTIDE SEQUENCE</scope>
</reference>
<evidence type="ECO:0000313" key="2">
    <source>
        <dbReference type="Proteomes" id="UP000887013"/>
    </source>
</evidence>
<proteinExistence type="predicted"/>
<keyword evidence="2" id="KW-1185">Reference proteome</keyword>
<dbReference type="EMBL" id="BMAW01013521">
    <property type="protein sequence ID" value="GFT34472.1"/>
    <property type="molecule type" value="Genomic_DNA"/>
</dbReference>
<dbReference type="Proteomes" id="UP000887013">
    <property type="component" value="Unassembled WGS sequence"/>
</dbReference>
<name>A0A8X6NU83_NEPPI</name>
<dbReference type="OrthoDB" id="6429785at2759"/>
<sequence length="103" mass="11917">MRKYKQSFPHATSFAAADKSWSMLRGSHCVPDSLFAAAVTMFRLLTRHYCLSAYSFHFNIINSPIRVLYHCGQIMTDAHLDECSLNHLNCIVKKYWRARCLMA</sequence>